<reference evidence="15 16" key="1">
    <citation type="submission" date="2023-01" db="EMBL/GenBank/DDBJ databases">
        <title>Analysis of 21 Apiospora genomes using comparative genomics revels a genus with tremendous synthesis potential of carbohydrate active enzymes and secondary metabolites.</title>
        <authorList>
            <person name="Sorensen T."/>
        </authorList>
    </citation>
    <scope>NUCLEOTIDE SEQUENCE [LARGE SCALE GENOMIC DNA]</scope>
    <source>
        <strain evidence="15 16">CBS 24483</strain>
    </source>
</reference>
<dbReference type="Pfam" id="PF08287">
    <property type="entry name" value="DASH_Spc19"/>
    <property type="match status" value="1"/>
</dbReference>
<comment type="similarity">
    <text evidence="4">Belongs to the DASH complex SPC19 family.</text>
</comment>
<keyword evidence="11" id="KW-0137">Centromere</keyword>
<protein>
    <recommendedName>
        <fullName evidence="5">DASH complex subunit SPC19</fullName>
    </recommendedName>
    <alternativeName>
        <fullName evidence="12">Outer kinetochore protein SPC19</fullName>
    </alternativeName>
</protein>
<sequence length="185" mass="20580">MATYGDCVSALRGSLSHLEGSVSTLGTGVADFPRLVGVLKTVRHYELIPQPTLAAAEASLRDEIGPAISILLDRADSHIDRVERRIESLKARAELQQGRLASSGDYGYDDDDHESFGEYRGGTSTKNKNKKRGATKISTTQLGEEARLRARVVRQKKEALKYSVERLELQVLQKERELRKQIEQS</sequence>
<dbReference type="PANTHER" id="PTHR28262">
    <property type="entry name" value="DASH COMPLEX SUBUNIT SPC19"/>
    <property type="match status" value="1"/>
</dbReference>
<evidence type="ECO:0000256" key="4">
    <source>
        <dbReference type="ARBA" id="ARBA00008952"/>
    </source>
</evidence>
<dbReference type="RefSeq" id="XP_066704934.1">
    <property type="nucleotide sequence ID" value="XM_066839870.1"/>
</dbReference>
<gene>
    <name evidence="15" type="ORF">PG986_003648</name>
</gene>
<feature type="region of interest" description="Disordered" evidence="14">
    <location>
        <begin position="101"/>
        <end position="138"/>
    </location>
</feature>
<evidence type="ECO:0000256" key="5">
    <source>
        <dbReference type="ARBA" id="ARBA00016329"/>
    </source>
</evidence>
<comment type="caution">
    <text evidence="15">The sequence shown here is derived from an EMBL/GenBank/DDBJ whole genome shotgun (WGS) entry which is preliminary data.</text>
</comment>
<name>A0ABR1QSA3_9PEZI</name>
<evidence type="ECO:0000256" key="14">
    <source>
        <dbReference type="SAM" id="MobiDB-lite"/>
    </source>
</evidence>
<evidence type="ECO:0000256" key="3">
    <source>
        <dbReference type="ARBA" id="ARBA00004629"/>
    </source>
</evidence>
<dbReference type="PANTHER" id="PTHR28262:SF1">
    <property type="entry name" value="DASH COMPLEX SUBUNIT SPC19"/>
    <property type="match status" value="1"/>
</dbReference>
<dbReference type="InterPro" id="IPR013251">
    <property type="entry name" value="DASH_Spc19"/>
</dbReference>
<feature type="coiled-coil region" evidence="13">
    <location>
        <begin position="157"/>
        <end position="184"/>
    </location>
</feature>
<comment type="subcellular location">
    <subcellularLocation>
        <location evidence="3">Chromosome</location>
        <location evidence="3">Centromere</location>
        <location evidence="3">Kinetochore</location>
    </subcellularLocation>
    <subcellularLocation>
        <location evidence="2">Cytoplasm</location>
        <location evidence="2">Cytoskeleton</location>
        <location evidence="2">Spindle</location>
    </subcellularLocation>
    <subcellularLocation>
        <location evidence="1">Nucleus</location>
    </subcellularLocation>
</comment>
<evidence type="ECO:0000256" key="13">
    <source>
        <dbReference type="SAM" id="Coils"/>
    </source>
</evidence>
<keyword evidence="9" id="KW-0206">Cytoskeleton</keyword>
<dbReference type="GeneID" id="92072932"/>
<proteinExistence type="inferred from homology"/>
<evidence type="ECO:0000256" key="2">
    <source>
        <dbReference type="ARBA" id="ARBA00004186"/>
    </source>
</evidence>
<keyword evidence="7" id="KW-0963">Cytoplasm</keyword>
<keyword evidence="8" id="KW-0995">Kinetochore</keyword>
<keyword evidence="10" id="KW-0539">Nucleus</keyword>
<evidence type="ECO:0000256" key="8">
    <source>
        <dbReference type="ARBA" id="ARBA00022838"/>
    </source>
</evidence>
<evidence type="ECO:0000256" key="11">
    <source>
        <dbReference type="ARBA" id="ARBA00023328"/>
    </source>
</evidence>
<keyword evidence="16" id="KW-1185">Reference proteome</keyword>
<organism evidence="15 16">
    <name type="scientific">Apiospora aurea</name>
    <dbReference type="NCBI Taxonomy" id="335848"/>
    <lineage>
        <taxon>Eukaryota</taxon>
        <taxon>Fungi</taxon>
        <taxon>Dikarya</taxon>
        <taxon>Ascomycota</taxon>
        <taxon>Pezizomycotina</taxon>
        <taxon>Sordariomycetes</taxon>
        <taxon>Xylariomycetidae</taxon>
        <taxon>Amphisphaeriales</taxon>
        <taxon>Apiosporaceae</taxon>
        <taxon>Apiospora</taxon>
    </lineage>
</organism>
<dbReference type="Proteomes" id="UP001391051">
    <property type="component" value="Unassembled WGS sequence"/>
</dbReference>
<feature type="coiled-coil region" evidence="13">
    <location>
        <begin position="72"/>
        <end position="99"/>
    </location>
</feature>
<evidence type="ECO:0000256" key="7">
    <source>
        <dbReference type="ARBA" id="ARBA00022490"/>
    </source>
</evidence>
<keyword evidence="6" id="KW-0158">Chromosome</keyword>
<keyword evidence="13" id="KW-0175">Coiled coil</keyword>
<evidence type="ECO:0000256" key="10">
    <source>
        <dbReference type="ARBA" id="ARBA00023242"/>
    </source>
</evidence>
<accession>A0ABR1QSA3</accession>
<dbReference type="EMBL" id="JAQQWE010000002">
    <property type="protein sequence ID" value="KAK7962823.1"/>
    <property type="molecule type" value="Genomic_DNA"/>
</dbReference>
<evidence type="ECO:0000256" key="12">
    <source>
        <dbReference type="ARBA" id="ARBA00032583"/>
    </source>
</evidence>
<evidence type="ECO:0000256" key="6">
    <source>
        <dbReference type="ARBA" id="ARBA00022454"/>
    </source>
</evidence>
<evidence type="ECO:0000256" key="1">
    <source>
        <dbReference type="ARBA" id="ARBA00004123"/>
    </source>
</evidence>
<evidence type="ECO:0000256" key="9">
    <source>
        <dbReference type="ARBA" id="ARBA00023212"/>
    </source>
</evidence>
<evidence type="ECO:0000313" key="15">
    <source>
        <dbReference type="EMBL" id="KAK7962823.1"/>
    </source>
</evidence>
<evidence type="ECO:0000313" key="16">
    <source>
        <dbReference type="Proteomes" id="UP001391051"/>
    </source>
</evidence>